<dbReference type="PROSITE" id="PS51007">
    <property type="entry name" value="CYTC"/>
    <property type="match status" value="1"/>
</dbReference>
<dbReference type="Proteomes" id="UP000406256">
    <property type="component" value="Unassembled WGS sequence"/>
</dbReference>
<evidence type="ECO:0000259" key="6">
    <source>
        <dbReference type="PROSITE" id="PS51007"/>
    </source>
</evidence>
<dbReference type="GO" id="GO:0009055">
    <property type="term" value="F:electron transfer activity"/>
    <property type="evidence" value="ECO:0007669"/>
    <property type="project" value="InterPro"/>
</dbReference>
<dbReference type="EMBL" id="CABPSB010000025">
    <property type="protein sequence ID" value="VVE51554.1"/>
    <property type="molecule type" value="Genomic_DNA"/>
</dbReference>
<feature type="chain" id="PRO_5022973039" evidence="5">
    <location>
        <begin position="24"/>
        <end position="140"/>
    </location>
</feature>
<keyword evidence="7" id="KW-0560">Oxidoreductase</keyword>
<feature type="signal peptide" evidence="5">
    <location>
        <begin position="1"/>
        <end position="23"/>
    </location>
</feature>
<keyword evidence="3 4" id="KW-0408">Iron</keyword>
<feature type="domain" description="Cytochrome c" evidence="6">
    <location>
        <begin position="41"/>
        <end position="120"/>
    </location>
</feature>
<evidence type="ECO:0000256" key="2">
    <source>
        <dbReference type="ARBA" id="ARBA00022723"/>
    </source>
</evidence>
<organism evidence="7 8">
    <name type="scientific">Pandoraea anhela</name>
    <dbReference type="NCBI Taxonomy" id="2508295"/>
    <lineage>
        <taxon>Bacteria</taxon>
        <taxon>Pseudomonadati</taxon>
        <taxon>Pseudomonadota</taxon>
        <taxon>Betaproteobacteria</taxon>
        <taxon>Burkholderiales</taxon>
        <taxon>Burkholderiaceae</taxon>
        <taxon>Pandoraea</taxon>
    </lineage>
</organism>
<protein>
    <submittedName>
        <fullName evidence="7">Cytochrome C oxidase</fullName>
        <ecNumber evidence="7">1.9.3.1</ecNumber>
    </submittedName>
</protein>
<dbReference type="OrthoDB" id="9757546at2"/>
<dbReference type="RefSeq" id="WP_150671197.1">
    <property type="nucleotide sequence ID" value="NZ_CABPSB010000025.1"/>
</dbReference>
<reference evidence="7 8" key="1">
    <citation type="submission" date="2019-08" db="EMBL/GenBank/DDBJ databases">
        <authorList>
            <person name="Peeters C."/>
        </authorList>
    </citation>
    <scope>NUCLEOTIDE SEQUENCE [LARGE SCALE GENOMIC DNA]</scope>
    <source>
        <strain evidence="7 8">LMG 31108</strain>
    </source>
</reference>
<evidence type="ECO:0000256" key="4">
    <source>
        <dbReference type="PROSITE-ProRule" id="PRU00433"/>
    </source>
</evidence>
<evidence type="ECO:0000256" key="5">
    <source>
        <dbReference type="SAM" id="SignalP"/>
    </source>
</evidence>
<gene>
    <name evidence="7" type="ORF">PAN31108_04734</name>
</gene>
<sequence>MKKLIAPVTSIVMIALVNQSVHAGPANGTSPDPTFSTGGVFNQRSGKAIYEAVCAGCHMLNGEGAKGAGFYPVLSKNPRLASPAYPEYVVVHGLRGMPPIGPYLSDQQVADVVTYIRTSFGNQYPDPVKIDDIAKIRTGK</sequence>
<keyword evidence="5" id="KW-0732">Signal</keyword>
<dbReference type="AlphaFoldDB" id="A0A5E4YRP4"/>
<dbReference type="PANTHER" id="PTHR35008:SF9">
    <property type="entry name" value="CYTOCHROME C DOMAIN-CONTAINING PROTEIN"/>
    <property type="match status" value="1"/>
</dbReference>
<dbReference type="PANTHER" id="PTHR35008">
    <property type="entry name" value="BLL4482 PROTEIN-RELATED"/>
    <property type="match status" value="1"/>
</dbReference>
<dbReference type="InterPro" id="IPR051459">
    <property type="entry name" value="Cytochrome_c-type_DH"/>
</dbReference>
<keyword evidence="8" id="KW-1185">Reference proteome</keyword>
<keyword evidence="1 4" id="KW-0349">Heme</keyword>
<accession>A0A5E4YRP4</accession>
<evidence type="ECO:0000256" key="3">
    <source>
        <dbReference type="ARBA" id="ARBA00023004"/>
    </source>
</evidence>
<dbReference type="InterPro" id="IPR036909">
    <property type="entry name" value="Cyt_c-like_dom_sf"/>
</dbReference>
<dbReference type="GO" id="GO:0016491">
    <property type="term" value="F:oxidoreductase activity"/>
    <property type="evidence" value="ECO:0007669"/>
    <property type="project" value="UniProtKB-KW"/>
</dbReference>
<dbReference type="Gene3D" id="1.10.760.10">
    <property type="entry name" value="Cytochrome c-like domain"/>
    <property type="match status" value="1"/>
</dbReference>
<dbReference type="InterPro" id="IPR009056">
    <property type="entry name" value="Cyt_c-like_dom"/>
</dbReference>
<keyword evidence="2 4" id="KW-0479">Metal-binding</keyword>
<dbReference type="EC" id="1.9.3.1" evidence="7"/>
<proteinExistence type="predicted"/>
<dbReference type="SUPFAM" id="SSF46626">
    <property type="entry name" value="Cytochrome c"/>
    <property type="match status" value="1"/>
</dbReference>
<evidence type="ECO:0000256" key="1">
    <source>
        <dbReference type="ARBA" id="ARBA00022617"/>
    </source>
</evidence>
<evidence type="ECO:0000313" key="7">
    <source>
        <dbReference type="EMBL" id="VVE51554.1"/>
    </source>
</evidence>
<dbReference type="GO" id="GO:0020037">
    <property type="term" value="F:heme binding"/>
    <property type="evidence" value="ECO:0007669"/>
    <property type="project" value="InterPro"/>
</dbReference>
<dbReference type="GO" id="GO:0046872">
    <property type="term" value="F:metal ion binding"/>
    <property type="evidence" value="ECO:0007669"/>
    <property type="project" value="UniProtKB-KW"/>
</dbReference>
<dbReference type="Pfam" id="PF13442">
    <property type="entry name" value="Cytochrome_CBB3"/>
    <property type="match status" value="1"/>
</dbReference>
<name>A0A5E4YRP4_9BURK</name>
<evidence type="ECO:0000313" key="8">
    <source>
        <dbReference type="Proteomes" id="UP000406256"/>
    </source>
</evidence>